<comment type="caution">
    <text evidence="3">The sequence shown here is derived from an EMBL/GenBank/DDBJ whole genome shotgun (WGS) entry which is preliminary data.</text>
</comment>
<evidence type="ECO:0000313" key="3">
    <source>
        <dbReference type="EMBL" id="GLK15319.1"/>
    </source>
</evidence>
<sequence>MTVKIVVTGGAGFIGANLCEQLSLRPDVSRILVLDDLSSGSPANLRDTRAELVHGSILDRSLLKEVVSEADAVVHLAARPSVAMSIDDPEGSHEVNATGTLRVLEACRAEGAYVVAASSSAVYGDSVENPKHEALAARPLSPYGVNKLATEAYTLAYAASFGMRTLALRFFNVYGPFQPADHAYAAVIPAFVDAALRGEPLRVHGDGLQTRDFTFVETVVSVLVDAVMREVTSETPVNVAHGAQVTLLELVRELSAVLGRPLKIRHDPPRKGDIRDSQASCDRLHRLFPDIAPVSLDVGLRRTVDWFERTMTTDSGRPR</sequence>
<dbReference type="InterPro" id="IPR001509">
    <property type="entry name" value="Epimerase_deHydtase"/>
</dbReference>
<dbReference type="Gene3D" id="3.40.50.720">
    <property type="entry name" value="NAD(P)-binding Rossmann-like Domain"/>
    <property type="match status" value="1"/>
</dbReference>
<dbReference type="Proteomes" id="UP001143474">
    <property type="component" value="Unassembled WGS sequence"/>
</dbReference>
<accession>A0A9W6ID10</accession>
<dbReference type="PANTHER" id="PTHR43000">
    <property type="entry name" value="DTDP-D-GLUCOSE 4,6-DEHYDRATASE-RELATED"/>
    <property type="match status" value="1"/>
</dbReference>
<organism evidence="3 4">
    <name type="scientific">Streptosporangium carneum</name>
    <dbReference type="NCBI Taxonomy" id="47481"/>
    <lineage>
        <taxon>Bacteria</taxon>
        <taxon>Bacillati</taxon>
        <taxon>Actinomycetota</taxon>
        <taxon>Actinomycetes</taxon>
        <taxon>Streptosporangiales</taxon>
        <taxon>Streptosporangiaceae</taxon>
        <taxon>Streptosporangium</taxon>
    </lineage>
</organism>
<dbReference type="AlphaFoldDB" id="A0A9W6ID10"/>
<dbReference type="SUPFAM" id="SSF51735">
    <property type="entry name" value="NAD(P)-binding Rossmann-fold domains"/>
    <property type="match status" value="1"/>
</dbReference>
<keyword evidence="4" id="KW-1185">Reference proteome</keyword>
<gene>
    <name evidence="3" type="ORF">GCM10017600_87320</name>
</gene>
<protein>
    <submittedName>
        <fullName evidence="3">NDP-sugar dehydratase or epimerase</fullName>
    </submittedName>
</protein>
<evidence type="ECO:0000259" key="2">
    <source>
        <dbReference type="Pfam" id="PF01370"/>
    </source>
</evidence>
<dbReference type="EMBL" id="BSEV01000048">
    <property type="protein sequence ID" value="GLK15319.1"/>
    <property type="molecule type" value="Genomic_DNA"/>
</dbReference>
<evidence type="ECO:0000313" key="4">
    <source>
        <dbReference type="Proteomes" id="UP001143474"/>
    </source>
</evidence>
<dbReference type="Pfam" id="PF01370">
    <property type="entry name" value="Epimerase"/>
    <property type="match status" value="1"/>
</dbReference>
<proteinExistence type="inferred from homology"/>
<reference evidence="3" key="1">
    <citation type="journal article" date="2014" name="Int. J. Syst. Evol. Microbiol.">
        <title>Complete genome sequence of Corynebacterium casei LMG S-19264T (=DSM 44701T), isolated from a smear-ripened cheese.</title>
        <authorList>
            <consortium name="US DOE Joint Genome Institute (JGI-PGF)"/>
            <person name="Walter F."/>
            <person name="Albersmeier A."/>
            <person name="Kalinowski J."/>
            <person name="Ruckert C."/>
        </authorList>
    </citation>
    <scope>NUCLEOTIDE SEQUENCE</scope>
    <source>
        <strain evidence="3">VKM Ac-2007</strain>
    </source>
</reference>
<comment type="similarity">
    <text evidence="1">Belongs to the NAD(P)-dependent epimerase/dehydratase family.</text>
</comment>
<feature type="domain" description="NAD-dependent epimerase/dehydratase" evidence="2">
    <location>
        <begin position="5"/>
        <end position="239"/>
    </location>
</feature>
<reference evidence="3" key="2">
    <citation type="submission" date="2023-01" db="EMBL/GenBank/DDBJ databases">
        <authorList>
            <person name="Sun Q."/>
            <person name="Evtushenko L."/>
        </authorList>
    </citation>
    <scope>NUCLEOTIDE SEQUENCE</scope>
    <source>
        <strain evidence="3">VKM Ac-2007</strain>
    </source>
</reference>
<name>A0A9W6ID10_9ACTN</name>
<dbReference type="Gene3D" id="3.90.25.10">
    <property type="entry name" value="UDP-galactose 4-epimerase, domain 1"/>
    <property type="match status" value="1"/>
</dbReference>
<dbReference type="InterPro" id="IPR036291">
    <property type="entry name" value="NAD(P)-bd_dom_sf"/>
</dbReference>
<evidence type="ECO:0000256" key="1">
    <source>
        <dbReference type="ARBA" id="ARBA00007637"/>
    </source>
</evidence>